<organism evidence="3 4">
    <name type="scientific">Clostridium saccharobutylicum</name>
    <dbReference type="NCBI Taxonomy" id="169679"/>
    <lineage>
        <taxon>Bacteria</taxon>
        <taxon>Bacillati</taxon>
        <taxon>Bacillota</taxon>
        <taxon>Clostridia</taxon>
        <taxon>Eubacteriales</taxon>
        <taxon>Clostridiaceae</taxon>
        <taxon>Clostridium</taxon>
    </lineage>
</organism>
<evidence type="ECO:0000313" key="4">
    <source>
        <dbReference type="Proteomes" id="UP000191154"/>
    </source>
</evidence>
<dbReference type="STRING" id="169679.CSACC_31710"/>
<dbReference type="Pfam" id="PF01255">
    <property type="entry name" value="Prenyltransf"/>
    <property type="match status" value="1"/>
</dbReference>
<evidence type="ECO:0000256" key="2">
    <source>
        <dbReference type="ARBA" id="ARBA00038453"/>
    </source>
</evidence>
<dbReference type="GeneID" id="55475534"/>
<dbReference type="InterPro" id="IPR001441">
    <property type="entry name" value="UPP_synth-like"/>
</dbReference>
<dbReference type="AlphaFoldDB" id="A0A1S8NNE8"/>
<dbReference type="GO" id="GO:0008834">
    <property type="term" value="F:ditrans,polycis-undecaprenyl-diphosphate synthase [(2E,6E)-farnesyl-diphosphate specific] activity"/>
    <property type="evidence" value="ECO:0007669"/>
    <property type="project" value="UniProtKB-EC"/>
</dbReference>
<dbReference type="InterPro" id="IPR036424">
    <property type="entry name" value="UPP_synth-like_sf"/>
</dbReference>
<dbReference type="RefSeq" id="WP_022747293.1">
    <property type="nucleotide sequence ID" value="NZ_CP016086.1"/>
</dbReference>
<dbReference type="PANTHER" id="PTHR10291:SF43">
    <property type="entry name" value="DEHYDRODOLICHYL DIPHOSPHATE SYNTHASE COMPLEX SUBUNIT DHDDS"/>
    <property type="match status" value="1"/>
</dbReference>
<dbReference type="EMBL" id="LZYZ01000008">
    <property type="protein sequence ID" value="OOM07387.1"/>
    <property type="molecule type" value="Genomic_DNA"/>
</dbReference>
<comment type="caution">
    <text evidence="3">The sequence shown here is derived from an EMBL/GenBank/DDBJ whole genome shotgun (WGS) entry which is preliminary data.</text>
</comment>
<evidence type="ECO:0000256" key="1">
    <source>
        <dbReference type="ARBA" id="ARBA00022679"/>
    </source>
</evidence>
<gene>
    <name evidence="3" type="primary">ispU</name>
    <name evidence="3" type="ORF">CLOSAC_39160</name>
</gene>
<evidence type="ECO:0000313" key="3">
    <source>
        <dbReference type="EMBL" id="OOM07387.1"/>
    </source>
</evidence>
<name>A0A1S8NNE8_CLOSA</name>
<dbReference type="PANTHER" id="PTHR10291">
    <property type="entry name" value="DEHYDRODOLICHYL DIPHOSPHATE SYNTHASE FAMILY MEMBER"/>
    <property type="match status" value="1"/>
</dbReference>
<accession>A0A1S8NNE8</accession>
<reference evidence="3 4" key="1">
    <citation type="submission" date="2016-05" db="EMBL/GenBank/DDBJ databases">
        <title>Microbial solvent formation.</title>
        <authorList>
            <person name="Poehlein A."/>
            <person name="Montoya Solano J.D."/>
            <person name="Flitsch S."/>
            <person name="Krabben P."/>
            <person name="Duerre P."/>
            <person name="Daniel R."/>
        </authorList>
    </citation>
    <scope>NUCLEOTIDE SEQUENCE [LARGE SCALE GENOMIC DNA]</scope>
    <source>
        <strain evidence="3 4">L1-8</strain>
    </source>
</reference>
<dbReference type="GO" id="GO:0016094">
    <property type="term" value="P:polyprenol biosynthetic process"/>
    <property type="evidence" value="ECO:0007669"/>
    <property type="project" value="TreeGrafter"/>
</dbReference>
<dbReference type="EC" id="2.5.1.31" evidence="3"/>
<sequence length="213" mass="24674">MRIPKHIGIIPDGNRRWALSNDLTKDKGYDYGIKPGLQVFKLCQKEKVEEVTFYGFTVDNTKRPSEQKIAFTKACIESVMLLTKENCEILVLGNTESPSFPKELLPFTKRKKFGTGGLKANFLINYGWEWDLNLLKKSDASKKRIQPYIHSQDISRIDLIIRWGGRRRLSGLLPVQSVYSDFYIIDNYWPSFKEQDFYDALSWYDSQDITLGG</sequence>
<dbReference type="SUPFAM" id="SSF64005">
    <property type="entry name" value="Undecaprenyl diphosphate synthase"/>
    <property type="match status" value="1"/>
</dbReference>
<dbReference type="CDD" id="cd00475">
    <property type="entry name" value="Cis_IPPS"/>
    <property type="match status" value="1"/>
</dbReference>
<comment type="similarity">
    <text evidence="2">Belongs to the UPP synthase family. Z-FPP synthase subfamily.</text>
</comment>
<keyword evidence="1 3" id="KW-0808">Transferase</keyword>
<dbReference type="Proteomes" id="UP000191154">
    <property type="component" value="Unassembled WGS sequence"/>
</dbReference>
<proteinExistence type="inferred from homology"/>
<protein>
    <submittedName>
        <fullName evidence="3">Ditrans,polycis-undecaprenyl-diphosphate synthase</fullName>
        <ecNumber evidence="3">2.5.1.31</ecNumber>
    </submittedName>
</protein>
<dbReference type="Gene3D" id="3.40.1180.10">
    <property type="entry name" value="Decaprenyl diphosphate synthase-like"/>
    <property type="match status" value="1"/>
</dbReference>